<name>A0A1N6G2Z8_9BACT</name>
<reference evidence="2 3" key="1">
    <citation type="submission" date="2016-11" db="EMBL/GenBank/DDBJ databases">
        <authorList>
            <person name="Jaros S."/>
            <person name="Januszkiewicz K."/>
            <person name="Wedrychowicz H."/>
        </authorList>
    </citation>
    <scope>NUCLEOTIDE SEQUENCE [LARGE SCALE GENOMIC DNA]</scope>
    <source>
        <strain evidence="2 3">DSM 24787</strain>
    </source>
</reference>
<evidence type="ECO:0000313" key="2">
    <source>
        <dbReference type="EMBL" id="SIO01883.1"/>
    </source>
</evidence>
<organism evidence="2 3">
    <name type="scientific">Chitinophaga niabensis</name>
    <dbReference type="NCBI Taxonomy" id="536979"/>
    <lineage>
        <taxon>Bacteria</taxon>
        <taxon>Pseudomonadati</taxon>
        <taxon>Bacteroidota</taxon>
        <taxon>Chitinophagia</taxon>
        <taxon>Chitinophagales</taxon>
        <taxon>Chitinophagaceae</taxon>
        <taxon>Chitinophaga</taxon>
    </lineage>
</organism>
<proteinExistence type="predicted"/>
<dbReference type="STRING" id="536979.SAMN04488055_2549"/>
<accession>A0A1N6G2Z8</accession>
<dbReference type="EMBL" id="FSRA01000001">
    <property type="protein sequence ID" value="SIO01883.1"/>
    <property type="molecule type" value="Genomic_DNA"/>
</dbReference>
<dbReference type="OrthoDB" id="1368741at2"/>
<dbReference type="RefSeq" id="WP_074239600.1">
    <property type="nucleotide sequence ID" value="NZ_FSRA01000001.1"/>
</dbReference>
<dbReference type="Gene3D" id="3.10.450.360">
    <property type="match status" value="1"/>
</dbReference>
<protein>
    <recommendedName>
        <fullName evidence="4">Beta-lactamase-inhibitor-like, PepSY-like</fullName>
    </recommendedName>
</protein>
<evidence type="ECO:0000256" key="1">
    <source>
        <dbReference type="SAM" id="SignalP"/>
    </source>
</evidence>
<dbReference type="Proteomes" id="UP000185003">
    <property type="component" value="Unassembled WGS sequence"/>
</dbReference>
<gene>
    <name evidence="2" type="ORF">SAMN04488055_2549</name>
</gene>
<feature type="chain" id="PRO_5012026028" description="Beta-lactamase-inhibitor-like, PepSY-like" evidence="1">
    <location>
        <begin position="20"/>
        <end position="187"/>
    </location>
</feature>
<evidence type="ECO:0008006" key="4">
    <source>
        <dbReference type="Google" id="ProtNLM"/>
    </source>
</evidence>
<keyword evidence="1" id="KW-0732">Signal</keyword>
<evidence type="ECO:0000313" key="3">
    <source>
        <dbReference type="Proteomes" id="UP000185003"/>
    </source>
</evidence>
<sequence>MKKVVLLMAVVMAAGSLQAQNTIAMVGKDKKEIRKERHEKRVALRALEGKEVSFQSKEKFAFDFGDVQDVQWARSGYYDEATFTNQDGRKTTAYYDITSQLVGTTSPRQFSDLPMSAQKYIKKHYQNYEGAPVLMFDDNEANDTDMLLYGTQFDDEDMYFIEVQDGVKTDVLRVEMDGAVSLFKELK</sequence>
<keyword evidence="3" id="KW-1185">Reference proteome</keyword>
<feature type="signal peptide" evidence="1">
    <location>
        <begin position="1"/>
        <end position="19"/>
    </location>
</feature>
<dbReference type="AlphaFoldDB" id="A0A1N6G2Z8"/>
<dbReference type="SUPFAM" id="SSF160574">
    <property type="entry name" value="BT0923-like"/>
    <property type="match status" value="1"/>
</dbReference>